<dbReference type="PANTHER" id="PTHR46890">
    <property type="entry name" value="NON-LTR RETROLELEMENT REVERSE TRANSCRIPTASE-LIKE PROTEIN-RELATED"/>
    <property type="match status" value="1"/>
</dbReference>
<keyword evidence="1" id="KW-0812">Transmembrane</keyword>
<proteinExistence type="predicted"/>
<evidence type="ECO:0000313" key="3">
    <source>
        <dbReference type="EMBL" id="KAF7815186.1"/>
    </source>
</evidence>
<dbReference type="InterPro" id="IPR052343">
    <property type="entry name" value="Retrotransposon-Effector_Assoc"/>
</dbReference>
<keyword evidence="1" id="KW-0472">Membrane</keyword>
<evidence type="ECO:0000313" key="4">
    <source>
        <dbReference type="Proteomes" id="UP000634136"/>
    </source>
</evidence>
<dbReference type="Proteomes" id="UP000634136">
    <property type="component" value="Unassembled WGS sequence"/>
</dbReference>
<keyword evidence="1" id="KW-1133">Transmembrane helix</keyword>
<organism evidence="3 4">
    <name type="scientific">Senna tora</name>
    <dbReference type="NCBI Taxonomy" id="362788"/>
    <lineage>
        <taxon>Eukaryota</taxon>
        <taxon>Viridiplantae</taxon>
        <taxon>Streptophyta</taxon>
        <taxon>Embryophyta</taxon>
        <taxon>Tracheophyta</taxon>
        <taxon>Spermatophyta</taxon>
        <taxon>Magnoliopsida</taxon>
        <taxon>eudicotyledons</taxon>
        <taxon>Gunneridae</taxon>
        <taxon>Pentapetalae</taxon>
        <taxon>rosids</taxon>
        <taxon>fabids</taxon>
        <taxon>Fabales</taxon>
        <taxon>Fabaceae</taxon>
        <taxon>Caesalpinioideae</taxon>
        <taxon>Cassia clade</taxon>
        <taxon>Senna</taxon>
    </lineage>
</organism>
<keyword evidence="4" id="KW-1185">Reference proteome</keyword>
<protein>
    <submittedName>
        <fullName evidence="3">Ribonuclease H</fullName>
    </submittedName>
</protein>
<name>A0A834T4Z3_9FABA</name>
<dbReference type="InterPro" id="IPR000477">
    <property type="entry name" value="RT_dom"/>
</dbReference>
<evidence type="ECO:0000256" key="1">
    <source>
        <dbReference type="SAM" id="Phobius"/>
    </source>
</evidence>
<dbReference type="EMBL" id="JAAIUW010000009">
    <property type="protein sequence ID" value="KAF7815186.1"/>
    <property type="molecule type" value="Genomic_DNA"/>
</dbReference>
<sequence>MAEIHSLLSWLKTPFLSHFLEPLWIPMNLETGISSVPIGFAMITVFVSLGGIPLLVSIISVLSGFNHQGTTCSPPPHSIPSRIALALWTHQDRPPSSPGYRCTSHKCSIFGWVNRSIHESHLVLGLQCRHNRYTPCPIILSVKNGVHKRHVRMIRAVQVIRTCIRIGSLICNLLVCHVFLPEMQKRSVTVIPSGKMGYIHHTGTNSNGKGGGTFLAWQDSVTIKVVDITAHWIHIMVNNNEKMIEKNKDITLPWMLLEDFGGCHFFYIQSAFLKGQNISDNVVLMSKIAHKVKSTRKGNTKWCVFKMDIQKAYDELSWSFIEAILRKMHFPSNWIQLIMQCITTISYNLLINGNLTVDFQPSCGIRQGDPISSHLYILCANVLSCLNKKEVEAKLWRGIMIGRGTVEISHLMYADDTMLFFEDNLPTNKTLRKHHIPVDEGCSICIYEVESREHVFLNVNSFARDVWFGTHLALRTDCGTSTDLRQWFNGYYRSLSGSSNSYGVLARATINFVFQISDEGLSMPRITKNTFNGNMIEYSPSNGWTIVVGCIKVRSQGRKLNKVTAIIFNNGKISKVFFCEYKDLRKDQMILLVVMRKCLTFITNVFPISNPCALVVLKKSHAMLLNGDFTNDVALQV</sequence>
<comment type="caution">
    <text evidence="3">The sequence shown here is derived from an EMBL/GenBank/DDBJ whole genome shotgun (WGS) entry which is preliminary data.</text>
</comment>
<accession>A0A834T4Z3</accession>
<feature type="transmembrane region" description="Helical" evidence="1">
    <location>
        <begin position="159"/>
        <end position="180"/>
    </location>
</feature>
<dbReference type="InterPro" id="IPR043502">
    <property type="entry name" value="DNA/RNA_pol_sf"/>
</dbReference>
<dbReference type="AlphaFoldDB" id="A0A834T4Z3"/>
<dbReference type="SUPFAM" id="SSF56672">
    <property type="entry name" value="DNA/RNA polymerases"/>
    <property type="match status" value="1"/>
</dbReference>
<dbReference type="OrthoDB" id="1741243at2759"/>
<evidence type="ECO:0000259" key="2">
    <source>
        <dbReference type="Pfam" id="PF00078"/>
    </source>
</evidence>
<dbReference type="Pfam" id="PF00078">
    <property type="entry name" value="RVT_1"/>
    <property type="match status" value="1"/>
</dbReference>
<dbReference type="PANTHER" id="PTHR46890:SF48">
    <property type="entry name" value="RNA-DIRECTED DNA POLYMERASE"/>
    <property type="match status" value="1"/>
</dbReference>
<feature type="transmembrane region" description="Helical" evidence="1">
    <location>
        <begin position="38"/>
        <end position="62"/>
    </location>
</feature>
<gene>
    <name evidence="3" type="ORF">G2W53_029155</name>
</gene>
<reference evidence="3" key="1">
    <citation type="submission" date="2020-09" db="EMBL/GenBank/DDBJ databases">
        <title>Genome-Enabled Discovery of Anthraquinone Biosynthesis in Senna tora.</title>
        <authorList>
            <person name="Kang S.-H."/>
            <person name="Pandey R.P."/>
            <person name="Lee C.-M."/>
            <person name="Sim J.-S."/>
            <person name="Jeong J.-T."/>
            <person name="Choi B.-S."/>
            <person name="Jung M."/>
            <person name="Ginzburg D."/>
            <person name="Zhao K."/>
            <person name="Won S.Y."/>
            <person name="Oh T.-J."/>
            <person name="Yu Y."/>
            <person name="Kim N.-H."/>
            <person name="Lee O.R."/>
            <person name="Lee T.-H."/>
            <person name="Bashyal P."/>
            <person name="Kim T.-S."/>
            <person name="Lee W.-H."/>
            <person name="Kawkins C."/>
            <person name="Kim C.-K."/>
            <person name="Kim J.S."/>
            <person name="Ahn B.O."/>
            <person name="Rhee S.Y."/>
            <person name="Sohng J.K."/>
        </authorList>
    </citation>
    <scope>NUCLEOTIDE SEQUENCE</scope>
    <source>
        <tissue evidence="3">Leaf</tissue>
    </source>
</reference>
<feature type="domain" description="Reverse transcriptase" evidence="2">
    <location>
        <begin position="257"/>
        <end position="424"/>
    </location>
</feature>